<dbReference type="OrthoDB" id="111925at2759"/>
<evidence type="ECO:0000313" key="3">
    <source>
        <dbReference type="Proteomes" id="UP000794436"/>
    </source>
</evidence>
<evidence type="ECO:0000256" key="1">
    <source>
        <dbReference type="SAM" id="MobiDB-lite"/>
    </source>
</evidence>
<keyword evidence="3" id="KW-1185">Reference proteome</keyword>
<proteinExistence type="predicted"/>
<protein>
    <submittedName>
        <fullName evidence="2">Uncharacterized protein</fullName>
    </submittedName>
</protein>
<comment type="caution">
    <text evidence="2">The sequence shown here is derived from an EMBL/GenBank/DDBJ whole genome shotgun (WGS) entry which is preliminary data.</text>
</comment>
<accession>A0A8K1CKT6</accession>
<feature type="region of interest" description="Disordered" evidence="1">
    <location>
        <begin position="1"/>
        <end position="34"/>
    </location>
</feature>
<dbReference type="EMBL" id="SPLM01000041">
    <property type="protein sequence ID" value="TMW64092.1"/>
    <property type="molecule type" value="Genomic_DNA"/>
</dbReference>
<evidence type="ECO:0000313" key="2">
    <source>
        <dbReference type="EMBL" id="TMW64092.1"/>
    </source>
</evidence>
<gene>
    <name evidence="2" type="ORF">Poli38472_014209</name>
</gene>
<organism evidence="2 3">
    <name type="scientific">Pythium oligandrum</name>
    <name type="common">Mycoparasitic fungus</name>
    <dbReference type="NCBI Taxonomy" id="41045"/>
    <lineage>
        <taxon>Eukaryota</taxon>
        <taxon>Sar</taxon>
        <taxon>Stramenopiles</taxon>
        <taxon>Oomycota</taxon>
        <taxon>Peronosporomycetes</taxon>
        <taxon>Pythiales</taxon>
        <taxon>Pythiaceae</taxon>
        <taxon>Pythium</taxon>
    </lineage>
</organism>
<feature type="compositionally biased region" description="Acidic residues" evidence="1">
    <location>
        <begin position="10"/>
        <end position="26"/>
    </location>
</feature>
<dbReference type="Proteomes" id="UP000794436">
    <property type="component" value="Unassembled WGS sequence"/>
</dbReference>
<sequence length="370" mass="42528">MTDATRTSSESDDEQLVVDETVDATEDEPRPRKKYKSTYYMRKDEISSLQDEVKQLNATLTELRGDVPEIDTTSLEKVCTENARLHHDLLESDVALARVQAIWSNETATHLRNPLEIFISLAADIEQRRAILNALRVPMLDRGMKYILERTRDMRLDQSQRQTHTVSASNGDHVLIQFDVTPFPNASGVQQVFEKLRFALVNQEFEFWEHLDVTVVCESDGLEMQEASQTHYLVSTPIGVEIEQNFARFWHFSEPSEHLDEPHGVFVVNYVEEDALYPFHPLSRVRIDVSSVLLVRPYRTLGENGTYESGVSVVRWGFSRLLRPQCGLSPHLVQELVDMFPRWGEVIRKELRRHMALQLPVLPSSGMHTV</sequence>
<dbReference type="AlphaFoldDB" id="A0A8K1CKT6"/>
<reference evidence="2" key="1">
    <citation type="submission" date="2019-03" db="EMBL/GenBank/DDBJ databases">
        <title>Long read genome sequence of the mycoparasitic Pythium oligandrum ATCC 38472 isolated from sugarbeet rhizosphere.</title>
        <authorList>
            <person name="Gaulin E."/>
        </authorList>
    </citation>
    <scope>NUCLEOTIDE SEQUENCE</scope>
    <source>
        <strain evidence="2">ATCC 38472_TT</strain>
    </source>
</reference>
<name>A0A8K1CKT6_PYTOL</name>